<evidence type="ECO:0000313" key="5">
    <source>
        <dbReference type="Proteomes" id="UP000094569"/>
    </source>
</evidence>
<dbReference type="PROSITE" id="PS50088">
    <property type="entry name" value="ANK_REPEAT"/>
    <property type="match status" value="6"/>
</dbReference>
<feature type="repeat" description="ANK" evidence="3">
    <location>
        <begin position="346"/>
        <end position="378"/>
    </location>
</feature>
<sequence length="517" mass="57655">MEAVGTAASILQLAGMATTTSLQVYEFISTIKNAPREIQNLGRDVMDFHKLVDHLKAALDSQEIREMVDRDKQINQSMKDLLAPMAKCQLTCDQVKSKLVLHLHFEASSETSETEPKEKASDALGDQRKQKARIWVRDWMWAFRRKEVFALMSDLDRARSTFSDSMASLTLILTLKKSALTMKDPTASISRKHNYDDDAGSAILQLASVDKPLTIMPSQEEVKKSSDPKLAEELMAAVRCCSTTLVELMLERVDINAQDIRDGRTALSVAAELGNVEITELLLQKGAEVNSRQYSLSKRFIGKAFDERPMLVSGRLPIHWAAIKKHSTVVDLLLQYGANPNARNTAGRSVLQDACMKRDSKSVRQLLEHGADVDARSYSGGWTPVHETAFLNSVEIFKILLEYNPSLNVPAAHEREGFAPLHLSTRARFIEMTRLLLVNDADPNVLMLEDITALHLAAAGGWIDGLNLLLDWGASINAQDARLRETPLHKAARNLEMAAIKRLLFWNVLSETQQIGM</sequence>
<dbReference type="PANTHER" id="PTHR24198:SF165">
    <property type="entry name" value="ANKYRIN REPEAT-CONTAINING PROTEIN-RELATED"/>
    <property type="match status" value="1"/>
</dbReference>
<feature type="repeat" description="ANK" evidence="3">
    <location>
        <begin position="449"/>
        <end position="481"/>
    </location>
</feature>
<protein>
    <submittedName>
        <fullName evidence="4">Uncharacterized protein</fullName>
    </submittedName>
</protein>
<dbReference type="Proteomes" id="UP000094569">
    <property type="component" value="Unassembled WGS sequence"/>
</dbReference>
<keyword evidence="2 3" id="KW-0040">ANK repeat</keyword>
<dbReference type="PRINTS" id="PR01415">
    <property type="entry name" value="ANKYRIN"/>
</dbReference>
<feature type="repeat" description="ANK" evidence="3">
    <location>
        <begin position="416"/>
        <end position="445"/>
    </location>
</feature>
<gene>
    <name evidence="4" type="ORF">SI65_01349</name>
</gene>
<dbReference type="OrthoDB" id="1577640at2759"/>
<proteinExistence type="predicted"/>
<accession>A0A1E3BS15</accession>
<dbReference type="InterPro" id="IPR002110">
    <property type="entry name" value="Ankyrin_rpt"/>
</dbReference>
<dbReference type="VEuPathDB" id="FungiDB:SI65_01349"/>
<dbReference type="STRING" id="573508.A0A1E3BS15"/>
<reference evidence="4 5" key="1">
    <citation type="journal article" date="2016" name="BMC Genomics">
        <title>Comparative genomic and transcriptomic analyses of the Fuzhuan brick tea-fermentation fungus Aspergillus cristatus.</title>
        <authorList>
            <person name="Ge Y."/>
            <person name="Wang Y."/>
            <person name="Liu Y."/>
            <person name="Tan Y."/>
            <person name="Ren X."/>
            <person name="Zhang X."/>
            <person name="Hyde K.D."/>
            <person name="Liu Y."/>
            <person name="Liu Z."/>
        </authorList>
    </citation>
    <scope>NUCLEOTIDE SEQUENCE [LARGE SCALE GENOMIC DNA]</scope>
    <source>
        <strain evidence="4 5">GZAAS20.1005</strain>
    </source>
</reference>
<feature type="repeat" description="ANK" evidence="3">
    <location>
        <begin position="380"/>
        <end position="412"/>
    </location>
</feature>
<evidence type="ECO:0000256" key="3">
    <source>
        <dbReference type="PROSITE-ProRule" id="PRU00023"/>
    </source>
</evidence>
<organism evidence="4 5">
    <name type="scientific">Aspergillus cristatus</name>
    <name type="common">Chinese Fuzhuan brick tea-fermentation fungus</name>
    <name type="synonym">Eurotium cristatum</name>
    <dbReference type="NCBI Taxonomy" id="573508"/>
    <lineage>
        <taxon>Eukaryota</taxon>
        <taxon>Fungi</taxon>
        <taxon>Dikarya</taxon>
        <taxon>Ascomycota</taxon>
        <taxon>Pezizomycotina</taxon>
        <taxon>Eurotiomycetes</taxon>
        <taxon>Eurotiomycetidae</taxon>
        <taxon>Eurotiales</taxon>
        <taxon>Aspergillaceae</taxon>
        <taxon>Aspergillus</taxon>
        <taxon>Aspergillus subgen. Aspergillus</taxon>
    </lineage>
</organism>
<dbReference type="SMART" id="SM00248">
    <property type="entry name" value="ANK"/>
    <property type="match status" value="7"/>
</dbReference>
<dbReference type="EMBL" id="JXNT01000001">
    <property type="protein sequence ID" value="ODM23760.1"/>
    <property type="molecule type" value="Genomic_DNA"/>
</dbReference>
<comment type="caution">
    <text evidence="4">The sequence shown here is derived from an EMBL/GenBank/DDBJ whole genome shotgun (WGS) entry which is preliminary data.</text>
</comment>
<dbReference type="PROSITE" id="PS50297">
    <property type="entry name" value="ANK_REP_REGION"/>
    <property type="match status" value="5"/>
</dbReference>
<keyword evidence="5" id="KW-1185">Reference proteome</keyword>
<dbReference type="Gene3D" id="1.25.40.20">
    <property type="entry name" value="Ankyrin repeat-containing domain"/>
    <property type="match status" value="2"/>
</dbReference>
<name>A0A1E3BS15_ASPCR</name>
<evidence type="ECO:0000256" key="2">
    <source>
        <dbReference type="ARBA" id="ARBA00023043"/>
    </source>
</evidence>
<keyword evidence="1" id="KW-0677">Repeat</keyword>
<dbReference type="Pfam" id="PF12796">
    <property type="entry name" value="Ank_2"/>
    <property type="match status" value="3"/>
</dbReference>
<feature type="repeat" description="ANK" evidence="3">
    <location>
        <begin position="313"/>
        <end position="345"/>
    </location>
</feature>
<feature type="repeat" description="ANK" evidence="3">
    <location>
        <begin position="262"/>
        <end position="294"/>
    </location>
</feature>
<dbReference type="SUPFAM" id="SSF48403">
    <property type="entry name" value="Ankyrin repeat"/>
    <property type="match status" value="1"/>
</dbReference>
<dbReference type="AlphaFoldDB" id="A0A1E3BS15"/>
<dbReference type="InterPro" id="IPR036770">
    <property type="entry name" value="Ankyrin_rpt-contain_sf"/>
</dbReference>
<dbReference type="PANTHER" id="PTHR24198">
    <property type="entry name" value="ANKYRIN REPEAT AND PROTEIN KINASE DOMAIN-CONTAINING PROTEIN"/>
    <property type="match status" value="1"/>
</dbReference>
<evidence type="ECO:0000256" key="1">
    <source>
        <dbReference type="ARBA" id="ARBA00022737"/>
    </source>
</evidence>
<evidence type="ECO:0000313" key="4">
    <source>
        <dbReference type="EMBL" id="ODM23760.1"/>
    </source>
</evidence>